<proteinExistence type="predicted"/>
<keyword evidence="3" id="KW-0378">Hydrolase</keyword>
<feature type="domain" description="Endonuclease/exonuclease/phosphatase" evidence="2">
    <location>
        <begin position="30"/>
        <end position="346"/>
    </location>
</feature>
<evidence type="ECO:0000256" key="1">
    <source>
        <dbReference type="SAM" id="SignalP"/>
    </source>
</evidence>
<dbReference type="Proteomes" id="UP000036951">
    <property type="component" value="Unassembled WGS sequence"/>
</dbReference>
<dbReference type="GO" id="GO:0004519">
    <property type="term" value="F:endonuclease activity"/>
    <property type="evidence" value="ECO:0007669"/>
    <property type="project" value="UniProtKB-KW"/>
</dbReference>
<dbReference type="InterPro" id="IPR005135">
    <property type="entry name" value="Endo/exonuclease/phosphatase"/>
</dbReference>
<evidence type="ECO:0000313" key="4">
    <source>
        <dbReference type="Proteomes" id="UP000036951"/>
    </source>
</evidence>
<dbReference type="EMBL" id="LFQU01000009">
    <property type="protein sequence ID" value="KOO68750.1"/>
    <property type="molecule type" value="Genomic_DNA"/>
</dbReference>
<dbReference type="RefSeq" id="WP_053398147.1">
    <property type="nucleotide sequence ID" value="NZ_DAWBWQ010000077.1"/>
</dbReference>
<name>A0A8E1UQC0_9BACT</name>
<feature type="chain" id="PRO_5034687530" evidence="1">
    <location>
        <begin position="22"/>
        <end position="349"/>
    </location>
</feature>
<dbReference type="PANTHER" id="PTHR42834">
    <property type="entry name" value="ENDONUCLEASE/EXONUCLEASE/PHOSPHATASE FAMILY PROTEIN (AFU_ORTHOLOGUE AFUA_3G09210)"/>
    <property type="match status" value="1"/>
</dbReference>
<keyword evidence="3" id="KW-0255">Endonuclease</keyword>
<gene>
    <name evidence="3" type="ORF">ACU52_06190</name>
</gene>
<organism evidence="3 4">
    <name type="scientific">Xylanibacter rarus</name>
    <dbReference type="NCBI Taxonomy" id="1676614"/>
    <lineage>
        <taxon>Bacteria</taxon>
        <taxon>Pseudomonadati</taxon>
        <taxon>Bacteroidota</taxon>
        <taxon>Bacteroidia</taxon>
        <taxon>Bacteroidales</taxon>
        <taxon>Prevotellaceae</taxon>
        <taxon>Xylanibacter</taxon>
    </lineage>
</organism>
<keyword evidence="1" id="KW-0732">Signal</keyword>
<feature type="signal peptide" evidence="1">
    <location>
        <begin position="1"/>
        <end position="21"/>
    </location>
</feature>
<dbReference type="Gene3D" id="3.60.10.10">
    <property type="entry name" value="Endonuclease/exonuclease/phosphatase"/>
    <property type="match status" value="1"/>
</dbReference>
<sequence>MKKFNLLIVLSLWLVAVSSFAQKKYSVYAVGFYNQENLFDTCHDEGKKDYEYLPTGSSRWNGLKYSHKLRNMAKVLADMGTDVLPDVGCAVIGLSEVENANVLNDLTAQEPLRARGYKYVHIEGPDSRGIDCALLYNPSMFTVNKSTLLPYIPDETMPANFRTRGFLTVTGELAGEPVTVIVCHWPSRFSGSSYRERAAQLVKNIKDSLVSENPAMKVLVMGDMNDDPTNKSMKDILGAKAEVKDVKDGDMYNPWYNILTKQGVGTLSYQGSWNLFDQIVLTPNMLNRDGKKDFSTLKFWKNQIFRRDYLFNNEGKYKGTPKRTHGGGIWLDGYSDHLPVVVYLVKEQK</sequence>
<dbReference type="AlphaFoldDB" id="A0A8E1UQC0"/>
<evidence type="ECO:0000313" key="3">
    <source>
        <dbReference type="EMBL" id="KOO68750.1"/>
    </source>
</evidence>
<keyword evidence="3" id="KW-0540">Nuclease</keyword>
<comment type="caution">
    <text evidence="3">The sequence shown here is derived from an EMBL/GenBank/DDBJ whole genome shotgun (WGS) entry which is preliminary data.</text>
</comment>
<reference evidence="3 4" key="1">
    <citation type="submission" date="2015-06" db="EMBL/GenBank/DDBJ databases">
        <title>Prevotella sp. 109, sp. nov., a novel member of the family Prevotellaceae isolated from human faeces.</title>
        <authorList>
            <person name="Shkoporov A.N."/>
            <person name="Chaplin A.V."/>
            <person name="Kafarskaia L.I."/>
            <person name="Efimov B.A."/>
        </authorList>
    </citation>
    <scope>NUCLEOTIDE SEQUENCE [LARGE SCALE GENOMIC DNA]</scope>
    <source>
        <strain evidence="3 4">109</strain>
    </source>
</reference>
<dbReference type="OrthoDB" id="9802724at2"/>
<dbReference type="PANTHER" id="PTHR42834:SF1">
    <property type="entry name" value="ENDONUCLEASE_EXONUCLEASE_PHOSPHATASE FAMILY PROTEIN (AFU_ORTHOLOGUE AFUA_3G09210)"/>
    <property type="match status" value="1"/>
</dbReference>
<accession>A0A8E1UQC0</accession>
<dbReference type="InterPro" id="IPR036691">
    <property type="entry name" value="Endo/exonu/phosph_ase_sf"/>
</dbReference>
<protein>
    <submittedName>
        <fullName evidence="3">Endonuclease</fullName>
    </submittedName>
</protein>
<dbReference type="SUPFAM" id="SSF56219">
    <property type="entry name" value="DNase I-like"/>
    <property type="match status" value="1"/>
</dbReference>
<keyword evidence="4" id="KW-1185">Reference proteome</keyword>
<dbReference type="Pfam" id="PF19580">
    <property type="entry name" value="Exo_endo_phos_3"/>
    <property type="match status" value="1"/>
</dbReference>
<evidence type="ECO:0000259" key="2">
    <source>
        <dbReference type="Pfam" id="PF19580"/>
    </source>
</evidence>